<dbReference type="Proteomes" id="UP001597076">
    <property type="component" value="Unassembled WGS sequence"/>
</dbReference>
<proteinExistence type="predicted"/>
<evidence type="ECO:0000313" key="2">
    <source>
        <dbReference type="Proteomes" id="UP001597076"/>
    </source>
</evidence>
<accession>A0ABD6BIS9</accession>
<dbReference type="EMBL" id="JBHUDI010000008">
    <property type="protein sequence ID" value="MFD1564575.1"/>
    <property type="molecule type" value="Genomic_DNA"/>
</dbReference>
<organism evidence="1 2">
    <name type="scientific">Haloarchaeobius amylolyticus</name>
    <dbReference type="NCBI Taxonomy" id="1198296"/>
    <lineage>
        <taxon>Archaea</taxon>
        <taxon>Methanobacteriati</taxon>
        <taxon>Methanobacteriota</taxon>
        <taxon>Stenosarchaea group</taxon>
        <taxon>Halobacteria</taxon>
        <taxon>Halobacteriales</taxon>
        <taxon>Halorubellaceae</taxon>
        <taxon>Haloarchaeobius</taxon>
    </lineage>
</organism>
<name>A0ABD6BIS9_9EURY</name>
<sequence>MSGPRVPRNSHAIYRAVSRIFEGISSPPQGDYHEVVRYMNEELPRFEQADSSYLVLGSYRDAYGRRLREFANCLNMPTNAESIVLGDTIDLDTAVVPEFDVKINLLGEAADYIAGVYEKESGGESPELGVVRALFVNKAFVFPRDYTGLTRDSLETREDVIQAALAVYYADFDHIESEQRVAETKKEEIASLLTAAQEEGIEITERELTDLIKERQNDIDEPPAEYSWVHLSFFKRFEAMNQCYPWTTMAELRDLADEMPGPERPRWETEFDVEMLRDE</sequence>
<dbReference type="InterPro" id="IPR058483">
    <property type="entry name" value="DUF8170"/>
</dbReference>
<dbReference type="RefSeq" id="WP_390288234.1">
    <property type="nucleotide sequence ID" value="NZ_JBHUDI010000008.1"/>
</dbReference>
<comment type="caution">
    <text evidence="1">The sequence shown here is derived from an EMBL/GenBank/DDBJ whole genome shotgun (WGS) entry which is preliminary data.</text>
</comment>
<protein>
    <submittedName>
        <fullName evidence="1">Uncharacterized protein</fullName>
    </submittedName>
</protein>
<reference evidence="1 2" key="1">
    <citation type="journal article" date="2019" name="Int. J. Syst. Evol. Microbiol.">
        <title>The Global Catalogue of Microorganisms (GCM) 10K type strain sequencing project: providing services to taxonomists for standard genome sequencing and annotation.</title>
        <authorList>
            <consortium name="The Broad Institute Genomics Platform"/>
            <consortium name="The Broad Institute Genome Sequencing Center for Infectious Disease"/>
            <person name="Wu L."/>
            <person name="Ma J."/>
        </authorList>
    </citation>
    <scope>NUCLEOTIDE SEQUENCE [LARGE SCALE GENOMIC DNA]</scope>
    <source>
        <strain evidence="1 2">CGMCC 1.12230</strain>
    </source>
</reference>
<keyword evidence="2" id="KW-1185">Reference proteome</keyword>
<evidence type="ECO:0000313" key="1">
    <source>
        <dbReference type="EMBL" id="MFD1564575.1"/>
    </source>
</evidence>
<dbReference type="AlphaFoldDB" id="A0ABD6BIS9"/>
<gene>
    <name evidence="1" type="ORF">ACFR99_13580</name>
</gene>
<dbReference type="Pfam" id="PF26508">
    <property type="entry name" value="DUF8170"/>
    <property type="match status" value="1"/>
</dbReference>